<protein>
    <submittedName>
        <fullName evidence="2">DUF1127 domain-containing protein</fullName>
    </submittedName>
</protein>
<proteinExistence type="predicted"/>
<dbReference type="Pfam" id="PF06568">
    <property type="entry name" value="YjiS-like"/>
    <property type="match status" value="1"/>
</dbReference>
<comment type="caution">
    <text evidence="2">The sequence shown here is derived from an EMBL/GenBank/DDBJ whole genome shotgun (WGS) entry which is preliminary data.</text>
</comment>
<dbReference type="InterPro" id="IPR009506">
    <property type="entry name" value="YjiS-like"/>
</dbReference>
<evidence type="ECO:0000259" key="1">
    <source>
        <dbReference type="Pfam" id="PF06568"/>
    </source>
</evidence>
<dbReference type="RefSeq" id="WP_150968257.1">
    <property type="nucleotide sequence ID" value="NZ_VZDO01000002.1"/>
</dbReference>
<reference evidence="2 3" key="1">
    <citation type="submission" date="2019-09" db="EMBL/GenBank/DDBJ databases">
        <title>YIM 132180 draft genome.</title>
        <authorList>
            <person name="Zhang K."/>
        </authorList>
    </citation>
    <scope>NUCLEOTIDE SEQUENCE [LARGE SCALE GENOMIC DNA]</scope>
    <source>
        <strain evidence="2 3">YIM 132180</strain>
    </source>
</reference>
<keyword evidence="3" id="KW-1185">Reference proteome</keyword>
<sequence length="51" mass="5966">MLARIATRLKQYRDHQKTVSLLSHMDDRQLSDIGVNRGDIDLVVRRGRLTF</sequence>
<organism evidence="2 3">
    <name type="scientific">Plantimonas leprariae</name>
    <dbReference type="NCBI Taxonomy" id="2615207"/>
    <lineage>
        <taxon>Bacteria</taxon>
        <taxon>Pseudomonadati</taxon>
        <taxon>Pseudomonadota</taxon>
        <taxon>Alphaproteobacteria</taxon>
        <taxon>Hyphomicrobiales</taxon>
        <taxon>Aurantimonadaceae</taxon>
        <taxon>Plantimonas</taxon>
    </lineage>
</organism>
<evidence type="ECO:0000313" key="3">
    <source>
        <dbReference type="Proteomes" id="UP000432089"/>
    </source>
</evidence>
<accession>A0A7V7PSG3</accession>
<dbReference type="AlphaFoldDB" id="A0A7V7PSG3"/>
<dbReference type="Proteomes" id="UP000432089">
    <property type="component" value="Unassembled WGS sequence"/>
</dbReference>
<name>A0A7V7PSG3_9HYPH</name>
<gene>
    <name evidence="2" type="ORF">F6X38_04105</name>
</gene>
<evidence type="ECO:0000313" key="2">
    <source>
        <dbReference type="EMBL" id="KAB0681997.1"/>
    </source>
</evidence>
<dbReference type="EMBL" id="VZDO01000002">
    <property type="protein sequence ID" value="KAB0681997.1"/>
    <property type="molecule type" value="Genomic_DNA"/>
</dbReference>
<feature type="domain" description="YjiS-like" evidence="1">
    <location>
        <begin position="6"/>
        <end position="41"/>
    </location>
</feature>